<proteinExistence type="predicted"/>
<organism evidence="2 3">
    <name type="scientific">Blyttiomyces helicus</name>
    <dbReference type="NCBI Taxonomy" id="388810"/>
    <lineage>
        <taxon>Eukaryota</taxon>
        <taxon>Fungi</taxon>
        <taxon>Fungi incertae sedis</taxon>
        <taxon>Chytridiomycota</taxon>
        <taxon>Chytridiomycota incertae sedis</taxon>
        <taxon>Chytridiomycetes</taxon>
        <taxon>Chytridiomycetes incertae sedis</taxon>
        <taxon>Blyttiomyces</taxon>
    </lineage>
</organism>
<evidence type="ECO:0000313" key="2">
    <source>
        <dbReference type="EMBL" id="RKO90080.1"/>
    </source>
</evidence>
<evidence type="ECO:0000256" key="1">
    <source>
        <dbReference type="SAM" id="MobiDB-lite"/>
    </source>
</evidence>
<dbReference type="OrthoDB" id="413361at2759"/>
<dbReference type="EMBL" id="KZ995734">
    <property type="protein sequence ID" value="RKO90080.1"/>
    <property type="molecule type" value="Genomic_DNA"/>
</dbReference>
<feature type="compositionally biased region" description="Basic and acidic residues" evidence="1">
    <location>
        <begin position="378"/>
        <end position="392"/>
    </location>
</feature>
<gene>
    <name evidence="2" type="ORF">BDK51DRAFT_45848</name>
</gene>
<evidence type="ECO:0000313" key="3">
    <source>
        <dbReference type="Proteomes" id="UP000269721"/>
    </source>
</evidence>
<dbReference type="AlphaFoldDB" id="A0A4P9WGC8"/>
<dbReference type="Proteomes" id="UP000269721">
    <property type="component" value="Unassembled WGS sequence"/>
</dbReference>
<name>A0A4P9WGC8_9FUNG</name>
<protein>
    <submittedName>
        <fullName evidence="2">Uncharacterized protein</fullName>
    </submittedName>
</protein>
<sequence length="534" mass="58451">MDGTPQRANLKTLGQARLQATRAVPHSSLHQPRHIPPHTTRNLAHLPGVSRLPPGTLSPFDHPESYSATTATCQDCRRIQVQCQLNPGLLDPMAATRLLEANHASVFGDLQQKGDPFMKYIDKTDVPIGSHWHGGGKSQSPHLQQKDQFLAGLFSCDRPLPQYEGQLLGWPQLAGRVEGPAHRPSWCPLHPVQVLGMHGSSSRSQTADWDLGLTPRVGRPRTSPSKAASRRNDTAPPLQGANSTGIFPSAFWWQWPILAAMLVATTLYKRHLLPLSASSWVAARSTRIIAKRGPHARSSRPCASACGFARCWTPQRRMTDMNGALDNALMDYDVGMWSGPADVMAKDATLAATSAQTVELARHRRRQWRDIGGGNAETQEKGRKKEDREKAQQKQPKGQGGCGQGGGKACHLVIMISGPMQHRDTRSGTALINLIQTDGSGEAVQVTNVLFVHGLSTNHMSVRALLRKKFKVVFEGEICMFLDKKNTHQASITLKGGPYALHIRDNAALSRNGSRHASRPHSQTMAPTIWGHQP</sequence>
<reference evidence="3" key="1">
    <citation type="journal article" date="2018" name="Nat. Microbiol.">
        <title>Leveraging single-cell genomics to expand the fungal tree of life.</title>
        <authorList>
            <person name="Ahrendt S.R."/>
            <person name="Quandt C.A."/>
            <person name="Ciobanu D."/>
            <person name="Clum A."/>
            <person name="Salamov A."/>
            <person name="Andreopoulos B."/>
            <person name="Cheng J.F."/>
            <person name="Woyke T."/>
            <person name="Pelin A."/>
            <person name="Henrissat B."/>
            <person name="Reynolds N.K."/>
            <person name="Benny G.L."/>
            <person name="Smith M.E."/>
            <person name="James T.Y."/>
            <person name="Grigoriev I.V."/>
        </authorList>
    </citation>
    <scope>NUCLEOTIDE SEQUENCE [LARGE SCALE GENOMIC DNA]</scope>
</reference>
<feature type="region of interest" description="Disordered" evidence="1">
    <location>
        <begin position="510"/>
        <end position="534"/>
    </location>
</feature>
<feature type="region of interest" description="Disordered" evidence="1">
    <location>
        <begin position="363"/>
        <end position="406"/>
    </location>
</feature>
<accession>A0A4P9WGC8</accession>
<keyword evidence="3" id="KW-1185">Reference proteome</keyword>
<feature type="region of interest" description="Disordered" evidence="1">
    <location>
        <begin position="197"/>
        <end position="240"/>
    </location>
</feature>